<dbReference type="GO" id="GO:0003677">
    <property type="term" value="F:DNA binding"/>
    <property type="evidence" value="ECO:0007669"/>
    <property type="project" value="UniProtKB-KW"/>
</dbReference>
<protein>
    <submittedName>
        <fullName evidence="5">Helix-turn-helix domain-containing protein</fullName>
    </submittedName>
</protein>
<name>A0A9D1YQA8_9FIRM</name>
<evidence type="ECO:0000256" key="2">
    <source>
        <dbReference type="ARBA" id="ARBA00023125"/>
    </source>
</evidence>
<organism evidence="5 6">
    <name type="scientific">Candidatus Eisenbergiella pullistercoris</name>
    <dbReference type="NCBI Taxonomy" id="2838555"/>
    <lineage>
        <taxon>Bacteria</taxon>
        <taxon>Bacillati</taxon>
        <taxon>Bacillota</taxon>
        <taxon>Clostridia</taxon>
        <taxon>Lachnospirales</taxon>
        <taxon>Lachnospiraceae</taxon>
        <taxon>Eisenbergiella</taxon>
    </lineage>
</organism>
<evidence type="ECO:0000259" key="4">
    <source>
        <dbReference type="PROSITE" id="PS50987"/>
    </source>
</evidence>
<gene>
    <name evidence="5" type="ORF">H9831_07300</name>
</gene>
<comment type="caution">
    <text evidence="5">The sequence shown here is derived from an EMBL/GenBank/DDBJ whole genome shotgun (WGS) entry which is preliminary data.</text>
</comment>
<keyword evidence="2" id="KW-0238">DNA-binding</keyword>
<accession>A0A9D1YQA8</accession>
<dbReference type="InterPro" id="IPR036390">
    <property type="entry name" value="WH_DNA-bd_sf"/>
</dbReference>
<dbReference type="AlphaFoldDB" id="A0A9D1YQA8"/>
<dbReference type="InterPro" id="IPR011991">
    <property type="entry name" value="ArsR-like_HTH"/>
</dbReference>
<dbReference type="EMBL" id="DXDD01000092">
    <property type="protein sequence ID" value="HIY60468.1"/>
    <property type="molecule type" value="Genomic_DNA"/>
</dbReference>
<dbReference type="InterPro" id="IPR001845">
    <property type="entry name" value="HTH_ArsR_DNA-bd_dom"/>
</dbReference>
<dbReference type="InterPro" id="IPR036388">
    <property type="entry name" value="WH-like_DNA-bd_sf"/>
</dbReference>
<dbReference type="SMART" id="SM00418">
    <property type="entry name" value="HTH_ARSR"/>
    <property type="match status" value="1"/>
</dbReference>
<keyword evidence="1" id="KW-0805">Transcription regulation</keyword>
<dbReference type="Pfam" id="PF12840">
    <property type="entry name" value="HTH_20"/>
    <property type="match status" value="1"/>
</dbReference>
<sequence length="324" mass="36542">MSEKGGYAVEDLKNKENVHLDLKDIQSAAMIGKALSSETRLEILRCLVDRAMTISELAEAFYLPMSSMCLHVKTLREAGLITVVPRPGIRGSQKLCGIRASSVTLDLFAHTSRPVHKPPVFVNMPIGHYSSCEIHPPCGIVSVNAYLSQEDSPHGFYSPEHTDAALLWFTWGYLEYQFSNYPLLQDKVSRIEFSFEICSEAPGYNNNWPSDITLELNRRRITTILIKGDYGGRKGIYNPSWWSDSVTQFGEYRKICVTHEGCFMDNAKVSGETIESLGLLENYFFTFTLRVDPDSEHVGGMNLFGSRFGDYAQDIIMKVEYENS</sequence>
<dbReference type="PANTHER" id="PTHR43132:SF2">
    <property type="entry name" value="ARSENICAL RESISTANCE OPERON REPRESSOR ARSR-RELATED"/>
    <property type="match status" value="1"/>
</dbReference>
<keyword evidence="3" id="KW-0804">Transcription</keyword>
<dbReference type="PANTHER" id="PTHR43132">
    <property type="entry name" value="ARSENICAL RESISTANCE OPERON REPRESSOR ARSR-RELATED"/>
    <property type="match status" value="1"/>
</dbReference>
<dbReference type="GO" id="GO:0003700">
    <property type="term" value="F:DNA-binding transcription factor activity"/>
    <property type="evidence" value="ECO:0007669"/>
    <property type="project" value="InterPro"/>
</dbReference>
<evidence type="ECO:0000313" key="5">
    <source>
        <dbReference type="EMBL" id="HIY60468.1"/>
    </source>
</evidence>
<dbReference type="CDD" id="cd00090">
    <property type="entry name" value="HTH_ARSR"/>
    <property type="match status" value="1"/>
</dbReference>
<evidence type="ECO:0000313" key="6">
    <source>
        <dbReference type="Proteomes" id="UP000824007"/>
    </source>
</evidence>
<evidence type="ECO:0000256" key="1">
    <source>
        <dbReference type="ARBA" id="ARBA00023015"/>
    </source>
</evidence>
<dbReference type="Proteomes" id="UP000824007">
    <property type="component" value="Unassembled WGS sequence"/>
</dbReference>
<reference evidence="5" key="1">
    <citation type="journal article" date="2021" name="PeerJ">
        <title>Extensive microbial diversity within the chicken gut microbiome revealed by metagenomics and culture.</title>
        <authorList>
            <person name="Gilroy R."/>
            <person name="Ravi A."/>
            <person name="Getino M."/>
            <person name="Pursley I."/>
            <person name="Horton D.L."/>
            <person name="Alikhan N.F."/>
            <person name="Baker D."/>
            <person name="Gharbi K."/>
            <person name="Hall N."/>
            <person name="Watson M."/>
            <person name="Adriaenssens E.M."/>
            <person name="Foster-Nyarko E."/>
            <person name="Jarju S."/>
            <person name="Secka A."/>
            <person name="Antonio M."/>
            <person name="Oren A."/>
            <person name="Chaudhuri R.R."/>
            <person name="La Ragione R."/>
            <person name="Hildebrand F."/>
            <person name="Pallen M.J."/>
        </authorList>
    </citation>
    <scope>NUCLEOTIDE SEQUENCE</scope>
    <source>
        <strain evidence="5">ChiSxjej3B15-24422</strain>
    </source>
</reference>
<dbReference type="PROSITE" id="PS50987">
    <property type="entry name" value="HTH_ARSR_2"/>
    <property type="match status" value="1"/>
</dbReference>
<dbReference type="SUPFAM" id="SSF46785">
    <property type="entry name" value="Winged helix' DNA-binding domain"/>
    <property type="match status" value="1"/>
</dbReference>
<dbReference type="Gene3D" id="1.10.10.10">
    <property type="entry name" value="Winged helix-like DNA-binding domain superfamily/Winged helix DNA-binding domain"/>
    <property type="match status" value="1"/>
</dbReference>
<dbReference type="InterPro" id="IPR051011">
    <property type="entry name" value="Metal_resp_trans_reg"/>
</dbReference>
<feature type="domain" description="HTH arsR-type" evidence="4">
    <location>
        <begin position="20"/>
        <end position="115"/>
    </location>
</feature>
<evidence type="ECO:0000256" key="3">
    <source>
        <dbReference type="ARBA" id="ARBA00023163"/>
    </source>
</evidence>
<proteinExistence type="predicted"/>
<reference evidence="5" key="2">
    <citation type="submission" date="2021-04" db="EMBL/GenBank/DDBJ databases">
        <authorList>
            <person name="Gilroy R."/>
        </authorList>
    </citation>
    <scope>NUCLEOTIDE SEQUENCE</scope>
    <source>
        <strain evidence="5">ChiSxjej3B15-24422</strain>
    </source>
</reference>